<name>T1I8Q4_RHOPR</name>
<dbReference type="Proteomes" id="UP000015103">
    <property type="component" value="Unassembled WGS sequence"/>
</dbReference>
<evidence type="ECO:0008006" key="3">
    <source>
        <dbReference type="Google" id="ProtNLM"/>
    </source>
</evidence>
<keyword evidence="2" id="KW-1185">Reference proteome</keyword>
<dbReference type="PANTHER" id="PTHR10224">
    <property type="entry name" value="ES1 PROTEIN HOMOLOG, MITOCHONDRIAL"/>
    <property type="match status" value="1"/>
</dbReference>
<proteinExistence type="predicted"/>
<evidence type="ECO:0000313" key="2">
    <source>
        <dbReference type="Proteomes" id="UP000015103"/>
    </source>
</evidence>
<dbReference type="InParanoid" id="T1I8Q4"/>
<dbReference type="SUPFAM" id="SSF52317">
    <property type="entry name" value="Class I glutamine amidotransferase-like"/>
    <property type="match status" value="1"/>
</dbReference>
<evidence type="ECO:0000313" key="1">
    <source>
        <dbReference type="EnsemblMetazoa" id="RPRC012676-PA"/>
    </source>
</evidence>
<dbReference type="EMBL" id="ACPB03026243">
    <property type="status" value="NOT_ANNOTATED_CDS"/>
    <property type="molecule type" value="Genomic_DNA"/>
</dbReference>
<dbReference type="HOGENOM" id="CLU_786000_0_0_1"/>
<dbReference type="Gene3D" id="3.40.50.880">
    <property type="match status" value="1"/>
</dbReference>
<dbReference type="PANTHER" id="PTHR10224:SF12">
    <property type="entry name" value="GLYOXALASE ELBB"/>
    <property type="match status" value="1"/>
</dbReference>
<dbReference type="InterPro" id="IPR029062">
    <property type="entry name" value="Class_I_gatase-like"/>
</dbReference>
<organism evidence="1 2">
    <name type="scientific">Rhodnius prolixus</name>
    <name type="common">Triatomid bug</name>
    <dbReference type="NCBI Taxonomy" id="13249"/>
    <lineage>
        <taxon>Eukaryota</taxon>
        <taxon>Metazoa</taxon>
        <taxon>Ecdysozoa</taxon>
        <taxon>Arthropoda</taxon>
        <taxon>Hexapoda</taxon>
        <taxon>Insecta</taxon>
        <taxon>Pterygota</taxon>
        <taxon>Neoptera</taxon>
        <taxon>Paraneoptera</taxon>
        <taxon>Hemiptera</taxon>
        <taxon>Heteroptera</taxon>
        <taxon>Panheteroptera</taxon>
        <taxon>Cimicomorpha</taxon>
        <taxon>Reduviidae</taxon>
        <taxon>Triatominae</taxon>
        <taxon>Rhodnius</taxon>
    </lineage>
</organism>
<reference evidence="1" key="1">
    <citation type="submission" date="2015-05" db="UniProtKB">
        <authorList>
            <consortium name="EnsemblMetazoa"/>
        </authorList>
    </citation>
    <scope>IDENTIFICATION</scope>
</reference>
<dbReference type="eggNOG" id="ENOG502QQFM">
    <property type="taxonomic scope" value="Eukaryota"/>
</dbReference>
<dbReference type="STRING" id="13249.T1I8Q4"/>
<sequence>MNHKTKEVVKEKRNVLVEAARIARGEIYDLKEAKAKDFDMLVVPGGYGVAKNLSDLAEGKDVVTVMPEFERLVSEFFIVKKPIGAICISPAVVVFILSNKIGKRGNKIKVTIGDDREKLIEKLDGEHIKCDTELSIEDEEHNVFSCSAYMRSDERETMITPKKIGKTIAKKFKNWKGTTAPKEPSASSSKDFLKEPEENILIVETATEQQTPVTTEISINTTTTESCSNITIEDQNTPIADNIEAIEIVAQEPNTFNDPSPAKPCDAADKGENPKTTHQKQAILAGITGIALLICSIEFYALKIHVTVAVVVGIVGLMCMSFALYKALKPDTKLEKVEQPIVSFESEDMVRNP</sequence>
<dbReference type="VEuPathDB" id="VectorBase:RPRC012676"/>
<protein>
    <recommendedName>
        <fullName evidence="3">DJ-1/PfpI domain-containing protein</fullName>
    </recommendedName>
</protein>
<accession>T1I8Q4</accession>
<dbReference type="NCBIfam" id="NF008747">
    <property type="entry name" value="PRK11780.1"/>
    <property type="match status" value="1"/>
</dbReference>
<dbReference type="AlphaFoldDB" id="T1I8Q4"/>
<dbReference type="EnsemblMetazoa" id="RPRC012676-RA">
    <property type="protein sequence ID" value="RPRC012676-PA"/>
    <property type="gene ID" value="RPRC012676"/>
</dbReference>